<dbReference type="EMBL" id="MGGP01000018">
    <property type="protein sequence ID" value="OGM32104.1"/>
    <property type="molecule type" value="Genomic_DNA"/>
</dbReference>
<dbReference type="AlphaFoldDB" id="A0A1F7YY56"/>
<evidence type="ECO:0000313" key="2">
    <source>
        <dbReference type="Proteomes" id="UP000178870"/>
    </source>
</evidence>
<gene>
    <name evidence="1" type="ORF">A2803_00880</name>
</gene>
<dbReference type="Proteomes" id="UP000178870">
    <property type="component" value="Unassembled WGS sequence"/>
</dbReference>
<evidence type="ECO:0000313" key="1">
    <source>
        <dbReference type="EMBL" id="OGM32104.1"/>
    </source>
</evidence>
<proteinExistence type="predicted"/>
<reference evidence="1 2" key="1">
    <citation type="journal article" date="2016" name="Nat. Commun.">
        <title>Thousands of microbial genomes shed light on interconnected biogeochemical processes in an aquifer system.</title>
        <authorList>
            <person name="Anantharaman K."/>
            <person name="Brown C.T."/>
            <person name="Hug L.A."/>
            <person name="Sharon I."/>
            <person name="Castelle C.J."/>
            <person name="Probst A.J."/>
            <person name="Thomas B.C."/>
            <person name="Singh A."/>
            <person name="Wilkins M.J."/>
            <person name="Karaoz U."/>
            <person name="Brodie E.L."/>
            <person name="Williams K.H."/>
            <person name="Hubbard S.S."/>
            <person name="Banfield J.F."/>
        </authorList>
    </citation>
    <scope>NUCLEOTIDE SEQUENCE [LARGE SCALE GENOMIC DNA]</scope>
</reference>
<organism evidence="1 2">
    <name type="scientific">Candidatus Woesebacteria bacterium RIFCSPHIGHO2_01_FULL_44_21</name>
    <dbReference type="NCBI Taxonomy" id="1802503"/>
    <lineage>
        <taxon>Bacteria</taxon>
        <taxon>Candidatus Woeseibacteriota</taxon>
    </lineage>
</organism>
<name>A0A1F7YY56_9BACT</name>
<evidence type="ECO:0008006" key="3">
    <source>
        <dbReference type="Google" id="ProtNLM"/>
    </source>
</evidence>
<accession>A0A1F7YY56</accession>
<sequence length="150" mass="16843">MYSDILVLVRTTFEREILLGELMALKDSLFEPKKGPENILKDEVRVSVANIIRSKLEKGEKLESYIDGLVRTLDGLTEVKFELPKEPTEREIGLIYDWLTTNVPSGAIIAYSINPSVLGGATISHKGRYYDGSLRTILESTLKEVYSSYA</sequence>
<protein>
    <recommendedName>
        <fullName evidence="3">ATP synthase subunit delta</fullName>
    </recommendedName>
</protein>
<comment type="caution">
    <text evidence="1">The sequence shown here is derived from an EMBL/GenBank/DDBJ whole genome shotgun (WGS) entry which is preliminary data.</text>
</comment>